<proteinExistence type="predicted"/>
<keyword evidence="4" id="KW-1185">Reference proteome</keyword>
<comment type="caution">
    <text evidence="3">The sequence shown here is derived from an EMBL/GenBank/DDBJ whole genome shotgun (WGS) entry which is preliminary data.</text>
</comment>
<dbReference type="InterPro" id="IPR016181">
    <property type="entry name" value="Acyl_CoA_acyltransferase"/>
</dbReference>
<evidence type="ECO:0000313" key="3">
    <source>
        <dbReference type="EMBL" id="KAG2497228.1"/>
    </source>
</evidence>
<feature type="compositionally biased region" description="Low complexity" evidence="1">
    <location>
        <begin position="249"/>
        <end position="280"/>
    </location>
</feature>
<dbReference type="GO" id="GO:0016747">
    <property type="term" value="F:acyltransferase activity, transferring groups other than amino-acyl groups"/>
    <property type="evidence" value="ECO:0007669"/>
    <property type="project" value="InterPro"/>
</dbReference>
<dbReference type="Gene3D" id="3.40.630.30">
    <property type="match status" value="1"/>
</dbReference>
<dbReference type="PANTHER" id="PTHR42791:SF1">
    <property type="entry name" value="N-ACETYLTRANSFERASE DOMAIN-CONTAINING PROTEIN"/>
    <property type="match status" value="1"/>
</dbReference>
<feature type="region of interest" description="Disordered" evidence="1">
    <location>
        <begin position="62"/>
        <end position="85"/>
    </location>
</feature>
<dbReference type="AlphaFoldDB" id="A0A835Y9H7"/>
<dbReference type="OrthoDB" id="528817at2759"/>
<dbReference type="SUPFAM" id="SSF55729">
    <property type="entry name" value="Acyl-CoA N-acyltransferases (Nat)"/>
    <property type="match status" value="1"/>
</dbReference>
<sequence length="280" mass="29729">MAAADAWGRSMHDDPLLTWLTGGSCPDKVSRFFRAFAAMCLRASHDLTDCWVLRLGDAPPPGLGDAPPGRDAGKPAGASGVAETPSAKEPAAVCIGWRYPDSFPSDWAMLRGGAFRMIFSAPCLTTWTVYGMLVARFEIEKIKFHRAHGPFYHIVVFGTVPESQGQGLGSELLQKALQRADQLGIPAYLESNGDRSAAFYARNGFEVLQQMSPARGAPSYYRMARWPKGWAGKPVQGQGQQGQGEGQQRRGQGQGQASGAAAAKPVGAPGAHAAASPEAA</sequence>
<evidence type="ECO:0000259" key="2">
    <source>
        <dbReference type="PROSITE" id="PS51186"/>
    </source>
</evidence>
<dbReference type="Proteomes" id="UP000612055">
    <property type="component" value="Unassembled WGS sequence"/>
</dbReference>
<feature type="domain" description="N-acetyltransferase" evidence="2">
    <location>
        <begin position="97"/>
        <end position="228"/>
    </location>
</feature>
<dbReference type="Pfam" id="PF00583">
    <property type="entry name" value="Acetyltransf_1"/>
    <property type="match status" value="1"/>
</dbReference>
<dbReference type="InterPro" id="IPR052523">
    <property type="entry name" value="Trichothecene_AcTrans"/>
</dbReference>
<dbReference type="PANTHER" id="PTHR42791">
    <property type="entry name" value="GNAT FAMILY ACETYLTRANSFERASE"/>
    <property type="match status" value="1"/>
</dbReference>
<dbReference type="EMBL" id="JAEHOE010000015">
    <property type="protein sequence ID" value="KAG2497228.1"/>
    <property type="molecule type" value="Genomic_DNA"/>
</dbReference>
<evidence type="ECO:0000313" key="4">
    <source>
        <dbReference type="Proteomes" id="UP000612055"/>
    </source>
</evidence>
<protein>
    <recommendedName>
        <fullName evidence="2">N-acetyltransferase domain-containing protein</fullName>
    </recommendedName>
</protein>
<accession>A0A835Y9H7</accession>
<name>A0A835Y9H7_9CHLO</name>
<dbReference type="InterPro" id="IPR000182">
    <property type="entry name" value="GNAT_dom"/>
</dbReference>
<dbReference type="PROSITE" id="PS51186">
    <property type="entry name" value="GNAT"/>
    <property type="match status" value="1"/>
</dbReference>
<dbReference type="CDD" id="cd04301">
    <property type="entry name" value="NAT_SF"/>
    <property type="match status" value="1"/>
</dbReference>
<feature type="region of interest" description="Disordered" evidence="1">
    <location>
        <begin position="231"/>
        <end position="280"/>
    </location>
</feature>
<organism evidence="3 4">
    <name type="scientific">Edaphochlamys debaryana</name>
    <dbReference type="NCBI Taxonomy" id="47281"/>
    <lineage>
        <taxon>Eukaryota</taxon>
        <taxon>Viridiplantae</taxon>
        <taxon>Chlorophyta</taxon>
        <taxon>core chlorophytes</taxon>
        <taxon>Chlorophyceae</taxon>
        <taxon>CS clade</taxon>
        <taxon>Chlamydomonadales</taxon>
        <taxon>Chlamydomonadales incertae sedis</taxon>
        <taxon>Edaphochlamys</taxon>
    </lineage>
</organism>
<gene>
    <name evidence="3" type="ORF">HYH03_004817</name>
</gene>
<reference evidence="3" key="1">
    <citation type="journal article" date="2020" name="bioRxiv">
        <title>Comparative genomics of Chlamydomonas.</title>
        <authorList>
            <person name="Craig R.J."/>
            <person name="Hasan A.R."/>
            <person name="Ness R.W."/>
            <person name="Keightley P.D."/>
        </authorList>
    </citation>
    <scope>NUCLEOTIDE SEQUENCE</scope>
    <source>
        <strain evidence="3">CCAP 11/70</strain>
    </source>
</reference>
<evidence type="ECO:0000256" key="1">
    <source>
        <dbReference type="SAM" id="MobiDB-lite"/>
    </source>
</evidence>